<dbReference type="AlphaFoldDB" id="A0A915LP92"/>
<evidence type="ECO:0000259" key="2">
    <source>
        <dbReference type="Pfam" id="PF06424"/>
    </source>
</evidence>
<reference evidence="4" key="1">
    <citation type="submission" date="2022-11" db="UniProtKB">
        <authorList>
            <consortium name="WormBaseParasite"/>
        </authorList>
    </citation>
    <scope>IDENTIFICATION</scope>
</reference>
<dbReference type="InterPro" id="IPR010491">
    <property type="entry name" value="PRP1_N"/>
</dbReference>
<feature type="compositionally biased region" description="Low complexity" evidence="1">
    <location>
        <begin position="48"/>
        <end position="65"/>
    </location>
</feature>
<feature type="domain" description="PRP1 splicing factor N-terminal" evidence="2">
    <location>
        <begin position="22"/>
        <end position="175"/>
    </location>
</feature>
<evidence type="ECO:0000256" key="1">
    <source>
        <dbReference type="SAM" id="MobiDB-lite"/>
    </source>
</evidence>
<evidence type="ECO:0000313" key="3">
    <source>
        <dbReference type="Proteomes" id="UP000887561"/>
    </source>
</evidence>
<dbReference type="Proteomes" id="UP000887561">
    <property type="component" value="Unplaced"/>
</dbReference>
<dbReference type="Pfam" id="PF06424">
    <property type="entry name" value="PRP1_N"/>
    <property type="match status" value="1"/>
</dbReference>
<dbReference type="WBParaSite" id="scaffold15149_cov246.g17767">
    <property type="protein sequence ID" value="scaffold15149_cov246.g17767"/>
    <property type="gene ID" value="scaffold15149_cov246.g17767"/>
</dbReference>
<feature type="region of interest" description="Disordered" evidence="1">
    <location>
        <begin position="159"/>
        <end position="183"/>
    </location>
</feature>
<keyword evidence="3" id="KW-1185">Reference proteome</keyword>
<evidence type="ECO:0000313" key="4">
    <source>
        <dbReference type="WBParaSite" id="scaffold15149_cov246.g17767"/>
    </source>
</evidence>
<feature type="region of interest" description="Disordered" evidence="1">
    <location>
        <begin position="32"/>
        <end position="83"/>
    </location>
</feature>
<feature type="compositionally biased region" description="Acidic residues" evidence="1">
    <location>
        <begin position="71"/>
        <end position="83"/>
    </location>
</feature>
<name>A0A915LP92_MELJA</name>
<accession>A0A915LP92</accession>
<organism evidence="3 4">
    <name type="scientific">Meloidogyne javanica</name>
    <name type="common">Root-knot nematode worm</name>
    <dbReference type="NCBI Taxonomy" id="6303"/>
    <lineage>
        <taxon>Eukaryota</taxon>
        <taxon>Metazoa</taxon>
        <taxon>Ecdysozoa</taxon>
        <taxon>Nematoda</taxon>
        <taxon>Chromadorea</taxon>
        <taxon>Rhabditida</taxon>
        <taxon>Tylenchina</taxon>
        <taxon>Tylenchomorpha</taxon>
        <taxon>Tylenchoidea</taxon>
        <taxon>Meloidogynidae</taxon>
        <taxon>Meloidogyninae</taxon>
        <taxon>Meloidogyne</taxon>
        <taxon>Meloidogyne incognita group</taxon>
    </lineage>
</organism>
<sequence length="183" mass="20538">MTTTIPGSLVNKTKKHFMGMSAPAGYVAGVGRGATGFTTRSDIGPGVDLPADPGMAGAAAGATPAKKPKDDDNDEPEDLNDANYDEFEGYGGSLFAKDPYDKDDQEADEIYHAVDMRQDERRRDYRERKYKEAVENYRKERPKIQQQFSDLRRQLATVKEEEWASIPEVGDSRNRSKRNPRME</sequence>
<protein>
    <submittedName>
        <fullName evidence="4">PRP1 splicing factor N-terminal domain-containing protein</fullName>
    </submittedName>
</protein>
<proteinExistence type="predicted"/>
<feature type="compositionally biased region" description="Basic and acidic residues" evidence="1">
    <location>
        <begin position="170"/>
        <end position="183"/>
    </location>
</feature>
<dbReference type="GO" id="GO:0000398">
    <property type="term" value="P:mRNA splicing, via spliceosome"/>
    <property type="evidence" value="ECO:0007669"/>
    <property type="project" value="InterPro"/>
</dbReference>